<comment type="caution">
    <text evidence="8">The sequence shown here is derived from an EMBL/GenBank/DDBJ whole genome shotgun (WGS) entry which is preliminary data.</text>
</comment>
<organism evidence="8 9">
    <name type="scientific">Plantactinospora mayteni</name>
    <dbReference type="NCBI Taxonomy" id="566021"/>
    <lineage>
        <taxon>Bacteria</taxon>
        <taxon>Bacillati</taxon>
        <taxon>Actinomycetota</taxon>
        <taxon>Actinomycetes</taxon>
        <taxon>Micromonosporales</taxon>
        <taxon>Micromonosporaceae</taxon>
        <taxon>Plantactinospora</taxon>
    </lineage>
</organism>
<dbReference type="SUPFAM" id="SSF52540">
    <property type="entry name" value="P-loop containing nucleoside triphosphate hydrolases"/>
    <property type="match status" value="1"/>
</dbReference>
<evidence type="ECO:0000256" key="2">
    <source>
        <dbReference type="ARBA" id="ARBA00022475"/>
    </source>
</evidence>
<dbReference type="Pfam" id="PF17912">
    <property type="entry name" value="OB_MalK"/>
    <property type="match status" value="1"/>
</dbReference>
<dbReference type="RefSeq" id="WP_203856574.1">
    <property type="nucleotide sequence ID" value="NZ_BAAAZQ010000016.1"/>
</dbReference>
<dbReference type="PROSITE" id="PS50893">
    <property type="entry name" value="ABC_TRANSPORTER_2"/>
    <property type="match status" value="1"/>
</dbReference>
<evidence type="ECO:0000256" key="3">
    <source>
        <dbReference type="ARBA" id="ARBA00022741"/>
    </source>
</evidence>
<dbReference type="InterPro" id="IPR027417">
    <property type="entry name" value="P-loop_NTPase"/>
</dbReference>
<feature type="domain" description="ABC transporter" evidence="7">
    <location>
        <begin position="4"/>
        <end position="235"/>
    </location>
</feature>
<gene>
    <name evidence="8" type="ORF">Pma05_15120</name>
</gene>
<accession>A0ABQ4EK04</accession>
<keyword evidence="4 8" id="KW-0067">ATP-binding</keyword>
<proteinExistence type="predicted"/>
<dbReference type="Proteomes" id="UP000621500">
    <property type="component" value="Unassembled WGS sequence"/>
</dbReference>
<dbReference type="EMBL" id="BONX01000008">
    <property type="protein sequence ID" value="GIG94939.1"/>
    <property type="molecule type" value="Genomic_DNA"/>
</dbReference>
<dbReference type="InterPro" id="IPR003439">
    <property type="entry name" value="ABC_transporter-like_ATP-bd"/>
</dbReference>
<keyword evidence="6" id="KW-0472">Membrane</keyword>
<dbReference type="Pfam" id="PF00005">
    <property type="entry name" value="ABC_tran"/>
    <property type="match status" value="1"/>
</dbReference>
<dbReference type="Gene3D" id="2.40.50.100">
    <property type="match status" value="1"/>
</dbReference>
<dbReference type="Gene3D" id="3.40.50.300">
    <property type="entry name" value="P-loop containing nucleotide triphosphate hydrolases"/>
    <property type="match status" value="1"/>
</dbReference>
<dbReference type="GO" id="GO:0005524">
    <property type="term" value="F:ATP binding"/>
    <property type="evidence" value="ECO:0007669"/>
    <property type="project" value="UniProtKB-KW"/>
</dbReference>
<evidence type="ECO:0000256" key="5">
    <source>
        <dbReference type="ARBA" id="ARBA00022967"/>
    </source>
</evidence>
<dbReference type="PANTHER" id="PTHR43875">
    <property type="entry name" value="MALTODEXTRIN IMPORT ATP-BINDING PROTEIN MSMX"/>
    <property type="match status" value="1"/>
</dbReference>
<dbReference type="PROSITE" id="PS00211">
    <property type="entry name" value="ABC_TRANSPORTER_1"/>
    <property type="match status" value="1"/>
</dbReference>
<evidence type="ECO:0000256" key="1">
    <source>
        <dbReference type="ARBA" id="ARBA00022448"/>
    </source>
</evidence>
<dbReference type="InterPro" id="IPR040582">
    <property type="entry name" value="OB_MalK-like"/>
</dbReference>
<evidence type="ECO:0000256" key="6">
    <source>
        <dbReference type="ARBA" id="ARBA00023136"/>
    </source>
</evidence>
<evidence type="ECO:0000313" key="9">
    <source>
        <dbReference type="Proteomes" id="UP000621500"/>
    </source>
</evidence>
<dbReference type="InterPro" id="IPR003593">
    <property type="entry name" value="AAA+_ATPase"/>
</dbReference>
<keyword evidence="9" id="KW-1185">Reference proteome</keyword>
<dbReference type="InterPro" id="IPR008995">
    <property type="entry name" value="Mo/tungstate-bd_C_term_dom"/>
</dbReference>
<keyword evidence="2" id="KW-1003">Cell membrane</keyword>
<evidence type="ECO:0000259" key="7">
    <source>
        <dbReference type="PROSITE" id="PS50893"/>
    </source>
</evidence>
<keyword evidence="3" id="KW-0547">Nucleotide-binding</keyword>
<protein>
    <submittedName>
        <fullName evidence="8">Sugar ABC transporter ATP-binding protein</fullName>
    </submittedName>
</protein>
<keyword evidence="5" id="KW-1278">Translocase</keyword>
<dbReference type="InterPro" id="IPR017871">
    <property type="entry name" value="ABC_transporter-like_CS"/>
</dbReference>
<dbReference type="SMART" id="SM00382">
    <property type="entry name" value="AAA"/>
    <property type="match status" value="1"/>
</dbReference>
<reference evidence="8 9" key="1">
    <citation type="submission" date="2021-01" db="EMBL/GenBank/DDBJ databases">
        <title>Whole genome shotgun sequence of Plantactinospora mayteni NBRC 109088.</title>
        <authorList>
            <person name="Komaki H."/>
            <person name="Tamura T."/>
        </authorList>
    </citation>
    <scope>NUCLEOTIDE SEQUENCE [LARGE SCALE GENOMIC DNA]</scope>
    <source>
        <strain evidence="8 9">NBRC 109088</strain>
    </source>
</reference>
<evidence type="ECO:0000256" key="4">
    <source>
        <dbReference type="ARBA" id="ARBA00022840"/>
    </source>
</evidence>
<dbReference type="InterPro" id="IPR047641">
    <property type="entry name" value="ABC_transpr_MalK/UgpC-like"/>
</dbReference>
<name>A0ABQ4EK04_9ACTN</name>
<sequence length="387" mass="40456">MAAITLRRLGKVYPGGVRALDGLDLSIADGEFFALLGPSGCGKTTLLRTIAGLEVATEGAVQIGDRDVTNLQPGRRDVAMVFQDYALFPHMTVEENIGYPLRIKKLPRSARRDKAAETAAELGLTGLLDRRPGQLSGGQQQRVALARAMACHPQVFLLDEPLSNLDARLRLEARTFLKRLQRELGVTCVFVTHDQAEALALADRIAVMEGGRIRQVGTPVEVFRRPANTFVAGFIGSTPMNLLDAEVAGDAVVVAGTRLPLPEPARAVVADGDRVVYGVRPEYLDLHTAPLDDALSGRVVVVENLGSSSLVSLDLPGGDGVAGVGLQVVVPEGREPELGSTGWVVPRAGRSLLYRDGELLGADGGGVVGSGVVGAGATGGGVVGGPA</sequence>
<keyword evidence="1" id="KW-0813">Transport</keyword>
<dbReference type="SUPFAM" id="SSF50331">
    <property type="entry name" value="MOP-like"/>
    <property type="match status" value="1"/>
</dbReference>
<evidence type="ECO:0000313" key="8">
    <source>
        <dbReference type="EMBL" id="GIG94939.1"/>
    </source>
</evidence>
<dbReference type="PANTHER" id="PTHR43875:SF15">
    <property type="entry name" value="TREHALOSE IMPORT ATP-BINDING PROTEIN SUGC"/>
    <property type="match status" value="1"/>
</dbReference>